<evidence type="ECO:0000259" key="1">
    <source>
        <dbReference type="Pfam" id="PF00583"/>
    </source>
</evidence>
<dbReference type="SUPFAM" id="SSF55729">
    <property type="entry name" value="Acyl-CoA N-acyltransferases (Nat)"/>
    <property type="match status" value="1"/>
</dbReference>
<name>A0A928YWE4_9GAMM</name>
<dbReference type="EMBL" id="PRDL01000001">
    <property type="protein sequence ID" value="MBE8718123.1"/>
    <property type="molecule type" value="Genomic_DNA"/>
</dbReference>
<gene>
    <name evidence="2" type="ORF">C4F51_13090</name>
</gene>
<proteinExistence type="predicted"/>
<organism evidence="2 3">
    <name type="scientific">Cellvibrio polysaccharolyticus</name>
    <dbReference type="NCBI Taxonomy" id="2082724"/>
    <lineage>
        <taxon>Bacteria</taxon>
        <taxon>Pseudomonadati</taxon>
        <taxon>Pseudomonadota</taxon>
        <taxon>Gammaproteobacteria</taxon>
        <taxon>Cellvibrionales</taxon>
        <taxon>Cellvibrionaceae</taxon>
        <taxon>Cellvibrio</taxon>
    </lineage>
</organism>
<reference evidence="2" key="1">
    <citation type="submission" date="2018-07" db="EMBL/GenBank/DDBJ databases">
        <title>Genome assembly of strain Ka43.</title>
        <authorList>
            <person name="Kukolya J."/>
            <person name="Nagy I."/>
            <person name="Horvath B."/>
            <person name="Toth A."/>
        </authorList>
    </citation>
    <scope>NUCLEOTIDE SEQUENCE</scope>
    <source>
        <strain evidence="2">KB43</strain>
    </source>
</reference>
<protein>
    <submittedName>
        <fullName evidence="2">N-acetyltransferase</fullName>
    </submittedName>
</protein>
<comment type="caution">
    <text evidence="2">The sequence shown here is derived from an EMBL/GenBank/DDBJ whole genome shotgun (WGS) entry which is preliminary data.</text>
</comment>
<dbReference type="RefSeq" id="WP_193910435.1">
    <property type="nucleotide sequence ID" value="NZ_PRDL01000001.1"/>
</dbReference>
<accession>A0A928YWE4</accession>
<dbReference type="InterPro" id="IPR016181">
    <property type="entry name" value="Acyl_CoA_acyltransferase"/>
</dbReference>
<keyword evidence="3" id="KW-1185">Reference proteome</keyword>
<feature type="domain" description="N-acetyltransferase" evidence="1">
    <location>
        <begin position="50"/>
        <end position="101"/>
    </location>
</feature>
<dbReference type="Proteomes" id="UP000652567">
    <property type="component" value="Unassembled WGS sequence"/>
</dbReference>
<dbReference type="Gene3D" id="3.40.630.30">
    <property type="match status" value="1"/>
</dbReference>
<dbReference type="GO" id="GO:0016747">
    <property type="term" value="F:acyltransferase activity, transferring groups other than amino-acyl groups"/>
    <property type="evidence" value="ECO:0007669"/>
    <property type="project" value="InterPro"/>
</dbReference>
<dbReference type="Pfam" id="PF00583">
    <property type="entry name" value="Acetyltransf_1"/>
    <property type="match status" value="1"/>
</dbReference>
<dbReference type="AlphaFoldDB" id="A0A928YWE4"/>
<dbReference type="CDD" id="cd04301">
    <property type="entry name" value="NAT_SF"/>
    <property type="match status" value="1"/>
</dbReference>
<dbReference type="InterPro" id="IPR000182">
    <property type="entry name" value="GNAT_dom"/>
</dbReference>
<evidence type="ECO:0000313" key="2">
    <source>
        <dbReference type="EMBL" id="MBE8718123.1"/>
    </source>
</evidence>
<evidence type="ECO:0000313" key="3">
    <source>
        <dbReference type="Proteomes" id="UP000652567"/>
    </source>
</evidence>
<sequence>MQTYSGHQLALIDRFYKSCGLRVRCHENETVFGLRMVADNVAGQPQHSPLLAAVRFIPVSEQYWLMRNVCVAEAHRRQGLASQLLGWCLPTLTPSRCYCYARDYLYPLYQAPGFQRLPCVAVPAGIAEEYSRYLNNRKDLLLLGYEPAKLSSTSDI</sequence>